<keyword evidence="1" id="KW-1133">Transmembrane helix</keyword>
<gene>
    <name evidence="2" type="ORF">RL38J1_130</name>
</gene>
<keyword evidence="1" id="KW-0812">Transmembrane</keyword>
<evidence type="ECO:0000313" key="2">
    <source>
        <dbReference type="EMBL" id="QGZ14070.1"/>
    </source>
</evidence>
<feature type="transmembrane region" description="Helical" evidence="1">
    <location>
        <begin position="44"/>
        <end position="63"/>
    </location>
</feature>
<dbReference type="EMBL" id="MN549360">
    <property type="protein sequence ID" value="QGZ14070.1"/>
    <property type="molecule type" value="Genomic_DNA"/>
</dbReference>
<sequence length="67" mass="7478">MFNKFLTTLLFSAGIIAWTGFVGSMAEMNAQVNAITQQPMSIWYLMFLTGCELLGVGILVKGWRVFI</sequence>
<evidence type="ECO:0000256" key="1">
    <source>
        <dbReference type="SAM" id="Phobius"/>
    </source>
</evidence>
<evidence type="ECO:0008006" key="4">
    <source>
        <dbReference type="Google" id="ProtNLM"/>
    </source>
</evidence>
<organism evidence="2 3">
    <name type="scientific">Rhizobium phage RL38J1</name>
    <dbReference type="NCBI Taxonomy" id="2663232"/>
    <lineage>
        <taxon>Viruses</taxon>
        <taxon>Duplodnaviria</taxon>
        <taxon>Heunggongvirae</taxon>
        <taxon>Uroviricota</taxon>
        <taxon>Caudoviricetes</taxon>
        <taxon>Pootjesviridae</taxon>
        <taxon>Innesvirus</taxon>
        <taxon>Innesvirus RL38J1</taxon>
    </lineage>
</organism>
<accession>A0A6B9J1M9</accession>
<proteinExistence type="predicted"/>
<keyword evidence="3" id="KW-1185">Reference proteome</keyword>
<keyword evidence="1" id="KW-0472">Membrane</keyword>
<protein>
    <recommendedName>
        <fullName evidence="4">Transmembrane protein</fullName>
    </recommendedName>
</protein>
<evidence type="ECO:0000313" key="3">
    <source>
        <dbReference type="Proteomes" id="UP000436513"/>
    </source>
</evidence>
<dbReference type="Proteomes" id="UP000436513">
    <property type="component" value="Segment"/>
</dbReference>
<name>A0A6B9J1M9_9CAUD</name>
<reference evidence="2 3" key="1">
    <citation type="submission" date="2019-10" db="EMBL/GenBank/DDBJ databases">
        <title>Complete genome sequence of bacteriophage vB_RLeM_RL38JI.</title>
        <authorList>
            <person name="Gunathilake D."/>
            <person name="Bhat S."/>
            <person name="Yost C.K."/>
            <person name="Hynes M.F."/>
        </authorList>
    </citation>
    <scope>NUCLEOTIDE SEQUENCE [LARGE SCALE GENOMIC DNA]</scope>
</reference>